<feature type="binding site" evidence="6">
    <location>
        <position position="69"/>
    </location>
    <ligand>
        <name>chlorophyll a</name>
        <dbReference type="ChEBI" id="CHEBI:58416"/>
        <label>1</label>
    </ligand>
</feature>
<feature type="binding site" evidence="6">
    <location>
        <position position="207"/>
    </location>
    <ligand>
        <name>chlorophyll a</name>
        <dbReference type="ChEBI" id="CHEBI:58416"/>
        <label>1</label>
    </ligand>
</feature>
<evidence type="ECO:0000256" key="1">
    <source>
        <dbReference type="ARBA" id="ARBA00022494"/>
    </source>
</evidence>
<keyword evidence="7" id="KW-0604">Photosystem II</keyword>
<evidence type="ECO:0000256" key="2">
    <source>
        <dbReference type="ARBA" id="ARBA00022528"/>
    </source>
</evidence>
<proteinExistence type="inferred from homology"/>
<evidence type="ECO:0000256" key="4">
    <source>
        <dbReference type="ARBA" id="ARBA00022640"/>
    </source>
</evidence>
<dbReference type="GO" id="GO:0009535">
    <property type="term" value="C:chloroplast thylakoid membrane"/>
    <property type="evidence" value="ECO:0007669"/>
    <property type="project" value="UniProtKB-SubCell"/>
</dbReference>
<keyword evidence="7" id="KW-0603">Photosystem I</keyword>
<keyword evidence="7" id="KW-0793">Thylakoid</keyword>
<accession>A0A6U0FFV5</accession>
<name>A0A6U0FFV5_9CHLO</name>
<evidence type="ECO:0000256" key="5">
    <source>
        <dbReference type="ARBA" id="ARBA00022991"/>
    </source>
</evidence>
<dbReference type="GO" id="GO:0009765">
    <property type="term" value="P:photosynthesis, light harvesting"/>
    <property type="evidence" value="ECO:0007669"/>
    <property type="project" value="InterPro"/>
</dbReference>
<feature type="binding site" evidence="6">
    <location>
        <position position="223"/>
    </location>
    <ligand>
        <name>chlorophyll a</name>
        <dbReference type="ChEBI" id="CHEBI:58416"/>
        <label>1</label>
    </ligand>
</feature>
<dbReference type="PANTHER" id="PTHR21649">
    <property type="entry name" value="CHLOROPHYLL A/B BINDING PROTEIN"/>
    <property type="match status" value="1"/>
</dbReference>
<protein>
    <recommendedName>
        <fullName evidence="7">Chlorophyll a-b binding protein, chloroplastic</fullName>
    </recommendedName>
</protein>
<evidence type="ECO:0000313" key="8">
    <source>
        <dbReference type="EMBL" id="CAD8588169.1"/>
    </source>
</evidence>
<dbReference type="GO" id="GO:0009522">
    <property type="term" value="C:photosystem I"/>
    <property type="evidence" value="ECO:0007669"/>
    <property type="project" value="UniProtKB-KW"/>
</dbReference>
<reference evidence="8" key="1">
    <citation type="submission" date="2021-01" db="EMBL/GenBank/DDBJ databases">
        <authorList>
            <person name="Corre E."/>
            <person name="Pelletier E."/>
            <person name="Niang G."/>
            <person name="Scheremetjew M."/>
            <person name="Finn R."/>
            <person name="Kale V."/>
            <person name="Holt S."/>
            <person name="Cochrane G."/>
            <person name="Meng A."/>
            <person name="Brown T."/>
            <person name="Cohen L."/>
        </authorList>
    </citation>
    <scope>NUCLEOTIDE SEQUENCE</scope>
    <source>
        <strain evidence="8">Clade-D-RCC2572</strain>
    </source>
</reference>
<dbReference type="AlphaFoldDB" id="A0A6U0FFV5"/>
<evidence type="ECO:0000256" key="6">
    <source>
        <dbReference type="PIRSR" id="PIRSR601344-1"/>
    </source>
</evidence>
<gene>
    <name evidence="8" type="ORF">OMED0929_LOCUS6822</name>
</gene>
<sequence length="235" mass="25558">MAFSTATRSIASVHGLKTRATVTAKASRASVVVSASAADRPVWYPGKAPAAHLDGSLPGDYGFDPLSLSADPEMRKWMVQAELQHARWAMLGVAGIAIPEAIGRPNWLEAGTYTYWAPASTLFFIQMAMMNWAEVRRWQDMKNPGSVNEDPLFGYNKGDTNTDVGYPKGLFDKMNYAKDEKTLAELKLKEIKNGRLAMVAFLGVCAQTVLLPGVGPVEALKQHISNPGVVNVFSQ</sequence>
<keyword evidence="1 6" id="KW-0148">Chlorophyll</keyword>
<feature type="binding site" evidence="6">
    <location>
        <position position="193"/>
    </location>
    <ligand>
        <name>chlorophyll a</name>
        <dbReference type="ChEBI" id="CHEBI:58416"/>
        <label>1</label>
    </ligand>
</feature>
<dbReference type="Gene3D" id="1.10.3460.10">
    <property type="entry name" value="Chlorophyll a/b binding protein domain"/>
    <property type="match status" value="1"/>
</dbReference>
<evidence type="ECO:0000256" key="3">
    <source>
        <dbReference type="ARBA" id="ARBA00022531"/>
    </source>
</evidence>
<keyword evidence="2 7" id="KW-0150">Chloroplast</keyword>
<feature type="binding site" evidence="6">
    <location>
        <position position="85"/>
    </location>
    <ligand>
        <name>chlorophyll a</name>
        <dbReference type="ChEBI" id="CHEBI:58416"/>
        <label>1</label>
    </ligand>
</feature>
<keyword evidence="3 7" id="KW-0602">Photosynthesis</keyword>
<comment type="function">
    <text evidence="7">The light-harvesting complex (LHC) functions as a light receptor, it captures and delivers excitation energy to photosystems with which it is closely associated.</text>
</comment>
<feature type="binding site" evidence="6">
    <location>
        <position position="195"/>
    </location>
    <ligand>
        <name>chlorophyll a</name>
        <dbReference type="ChEBI" id="CHEBI:58416"/>
        <label>1</label>
    </ligand>
</feature>
<comment type="similarity">
    <text evidence="7">Belongs to the light-harvesting chlorophyll a/b-binding (LHC) protein family.</text>
</comment>
<feature type="binding site" evidence="6">
    <location>
        <position position="190"/>
    </location>
    <ligand>
        <name>chlorophyll a</name>
        <dbReference type="ChEBI" id="CHEBI:58416"/>
        <label>1</label>
    </ligand>
</feature>
<dbReference type="Pfam" id="PF00504">
    <property type="entry name" value="Chloroa_b-bind"/>
    <property type="match status" value="1"/>
</dbReference>
<dbReference type="GO" id="GO:0016168">
    <property type="term" value="F:chlorophyll binding"/>
    <property type="evidence" value="ECO:0007669"/>
    <property type="project" value="UniProtKB-KW"/>
</dbReference>
<dbReference type="GO" id="GO:0009523">
    <property type="term" value="C:photosystem II"/>
    <property type="evidence" value="ECO:0007669"/>
    <property type="project" value="UniProtKB-KW"/>
</dbReference>
<dbReference type="InterPro" id="IPR022796">
    <property type="entry name" value="Chloroa_b-bind"/>
</dbReference>
<dbReference type="EMBL" id="HBEW01008077">
    <property type="protein sequence ID" value="CAD8588169.1"/>
    <property type="molecule type" value="Transcribed_RNA"/>
</dbReference>
<feature type="binding site" evidence="6">
    <location>
        <position position="82"/>
    </location>
    <ligand>
        <name>chlorophyll a</name>
        <dbReference type="ChEBI" id="CHEBI:58416"/>
        <label>1</label>
    </ligand>
</feature>
<dbReference type="SUPFAM" id="SSF103511">
    <property type="entry name" value="Chlorophyll a-b binding protein"/>
    <property type="match status" value="1"/>
</dbReference>
<keyword evidence="5 7" id="KW-0157">Chromophore</keyword>
<feature type="binding site" evidence="6">
    <location>
        <position position="189"/>
    </location>
    <ligand>
        <name>chlorophyll a</name>
        <dbReference type="ChEBI" id="CHEBI:58416"/>
        <label>1</label>
    </ligand>
</feature>
<feature type="binding site" description="axial binding residue" evidence="6">
    <location>
        <position position="87"/>
    </location>
    <ligand>
        <name>chlorophyll b</name>
        <dbReference type="ChEBI" id="CHEBI:61721"/>
        <label>1</label>
    </ligand>
    <ligandPart>
        <name>Mg</name>
        <dbReference type="ChEBI" id="CHEBI:25107"/>
    </ligandPart>
</feature>
<organism evidence="8">
    <name type="scientific">Ostreococcus mediterraneus</name>
    <dbReference type="NCBI Taxonomy" id="1486918"/>
    <lineage>
        <taxon>Eukaryota</taxon>
        <taxon>Viridiplantae</taxon>
        <taxon>Chlorophyta</taxon>
        <taxon>Mamiellophyceae</taxon>
        <taxon>Mamiellales</taxon>
        <taxon>Bathycoccaceae</taxon>
        <taxon>Ostreococcus</taxon>
    </lineage>
</organism>
<keyword evidence="4 7" id="KW-0934">Plastid</keyword>
<comment type="subcellular location">
    <subcellularLocation>
        <location evidence="7">Plastid</location>
        <location evidence="7">Chloroplast thylakoid membrane</location>
    </subcellularLocation>
</comment>
<evidence type="ECO:0000256" key="7">
    <source>
        <dbReference type="RuleBase" id="RU363080"/>
    </source>
</evidence>
<dbReference type="InterPro" id="IPR001344">
    <property type="entry name" value="Chloro_AB-bd_pln"/>
</dbReference>